<dbReference type="RefSeq" id="WP_155573716.1">
    <property type="nucleotide sequence ID" value="NZ_JANIDX010000005.1"/>
</dbReference>
<comment type="caution">
    <text evidence="10">The sequence shown here is derived from an EMBL/GenBank/DDBJ whole genome shotgun (WGS) entry which is preliminary data.</text>
</comment>
<dbReference type="Pfam" id="PF01052">
    <property type="entry name" value="FliMN_C"/>
    <property type="match status" value="1"/>
</dbReference>
<keyword evidence="10" id="KW-0966">Cell projection</keyword>
<evidence type="ECO:0000256" key="7">
    <source>
        <dbReference type="RuleBase" id="RU362074"/>
    </source>
</evidence>
<keyword evidence="11" id="KW-1185">Reference proteome</keyword>
<evidence type="ECO:0000313" key="10">
    <source>
        <dbReference type="EMBL" id="MCX5619978.1"/>
    </source>
</evidence>
<evidence type="ECO:0000256" key="4">
    <source>
        <dbReference type="ARBA" id="ARBA00022500"/>
    </source>
</evidence>
<evidence type="ECO:0000256" key="8">
    <source>
        <dbReference type="SAM" id="MobiDB-lite"/>
    </source>
</evidence>
<organism evidence="10 11">
    <name type="scientific">Bombella pollinis</name>
    <dbReference type="NCBI Taxonomy" id="2967337"/>
    <lineage>
        <taxon>Bacteria</taxon>
        <taxon>Pseudomonadati</taxon>
        <taxon>Pseudomonadota</taxon>
        <taxon>Alphaproteobacteria</taxon>
        <taxon>Acetobacterales</taxon>
        <taxon>Acetobacteraceae</taxon>
        <taxon>Bombella</taxon>
    </lineage>
</organism>
<evidence type="ECO:0000313" key="11">
    <source>
        <dbReference type="Proteomes" id="UP001165575"/>
    </source>
</evidence>
<feature type="domain" description="Flagellar motor switch protein FliN-like C-terminal" evidence="9">
    <location>
        <begin position="58"/>
        <end position="129"/>
    </location>
</feature>
<keyword evidence="10" id="KW-0969">Cilium</keyword>
<feature type="region of interest" description="Disordered" evidence="8">
    <location>
        <begin position="1"/>
        <end position="52"/>
    </location>
</feature>
<dbReference type="SUPFAM" id="SSF101801">
    <property type="entry name" value="Surface presentation of antigens (SPOA)"/>
    <property type="match status" value="1"/>
</dbReference>
<dbReference type="Gene3D" id="2.30.330.10">
    <property type="entry name" value="SpoA-like"/>
    <property type="match status" value="1"/>
</dbReference>
<keyword evidence="5 7" id="KW-0283">Flagellar rotation</keyword>
<dbReference type="NCBIfam" id="TIGR02480">
    <property type="entry name" value="fliN"/>
    <property type="match status" value="1"/>
</dbReference>
<evidence type="ECO:0000256" key="5">
    <source>
        <dbReference type="ARBA" id="ARBA00022779"/>
    </source>
</evidence>
<proteinExistence type="inferred from homology"/>
<keyword evidence="10" id="KW-0282">Flagellum</keyword>
<evidence type="ECO:0000256" key="3">
    <source>
        <dbReference type="ARBA" id="ARBA00022475"/>
    </source>
</evidence>
<dbReference type="EMBL" id="JANIDX010000005">
    <property type="protein sequence ID" value="MCX5619978.1"/>
    <property type="molecule type" value="Genomic_DNA"/>
</dbReference>
<dbReference type="PRINTS" id="PR00956">
    <property type="entry name" value="FLGMOTORFLIN"/>
</dbReference>
<dbReference type="InterPro" id="IPR001172">
    <property type="entry name" value="FliN_T3SS_HrcQb"/>
</dbReference>
<dbReference type="InterPro" id="IPR051469">
    <property type="entry name" value="FliN/MopA/SpaO"/>
</dbReference>
<protein>
    <recommendedName>
        <fullName evidence="2 7">Flagellar motor switch protein FliN</fullName>
    </recommendedName>
</protein>
<dbReference type="PANTHER" id="PTHR43484">
    <property type="match status" value="1"/>
</dbReference>
<keyword evidence="7" id="KW-0975">Bacterial flagellum</keyword>
<comment type="function">
    <text evidence="7">FliN is one of three proteins (FliG, FliN, FliM) that form the rotor-mounted switch complex (C ring), located at the base of the basal body. This complex interacts with the CheY and CheZ chemotaxis proteins, in addition to contacting components of the motor that determine the direction of flagellar rotation.</text>
</comment>
<keyword evidence="3 7" id="KW-1003">Cell membrane</keyword>
<keyword evidence="4 7" id="KW-0145">Chemotaxis</keyword>
<feature type="compositionally biased region" description="Basic and acidic residues" evidence="8">
    <location>
        <begin position="38"/>
        <end position="52"/>
    </location>
</feature>
<sequence>MADETETNPNATAPQPDDKQASGGVDLSDFSSEVAEEGAERAGKYYDSEQEKARDREAILDVPVKITAVVGDVKMPVRDLVRLGRGAVVPLNRKLGASIDIYANDRLIARGEITIIEDDNIAVTMTEIMSSSASA</sequence>
<evidence type="ECO:0000259" key="9">
    <source>
        <dbReference type="Pfam" id="PF01052"/>
    </source>
</evidence>
<dbReference type="Proteomes" id="UP001165575">
    <property type="component" value="Unassembled WGS sequence"/>
</dbReference>
<reference evidence="10 11" key="1">
    <citation type="submission" date="2022-07" db="EMBL/GenBank/DDBJ databases">
        <title>Bombella genomes.</title>
        <authorList>
            <person name="Harer L."/>
            <person name="Styblova S."/>
            <person name="Ehrmann M."/>
        </authorList>
    </citation>
    <scope>NUCLEOTIDE SEQUENCE [LARGE SCALE GENOMIC DNA]</scope>
    <source>
        <strain evidence="10 11">TMW 2.2556</strain>
    </source>
</reference>
<dbReference type="InterPro" id="IPR012826">
    <property type="entry name" value="FliN"/>
</dbReference>
<gene>
    <name evidence="10" type="primary">fliN</name>
    <name evidence="10" type="ORF">NQF89_06020</name>
</gene>
<name>A0ABT3WQQ0_9PROT</name>
<evidence type="ECO:0000256" key="2">
    <source>
        <dbReference type="ARBA" id="ARBA00021897"/>
    </source>
</evidence>
<comment type="similarity">
    <text evidence="1 7">Belongs to the FliN/MopA/SpaO family.</text>
</comment>
<keyword evidence="6 7" id="KW-0472">Membrane</keyword>
<dbReference type="InterPro" id="IPR036429">
    <property type="entry name" value="SpoA-like_sf"/>
</dbReference>
<comment type="subcellular location">
    <subcellularLocation>
        <location evidence="7">Cell membrane</location>
        <topology evidence="7">Peripheral membrane protein</topology>
        <orientation evidence="7">Cytoplasmic side</orientation>
    </subcellularLocation>
    <subcellularLocation>
        <location evidence="7">Bacterial flagellum basal body</location>
    </subcellularLocation>
</comment>
<evidence type="ECO:0000256" key="1">
    <source>
        <dbReference type="ARBA" id="ARBA00009226"/>
    </source>
</evidence>
<dbReference type="InterPro" id="IPR001543">
    <property type="entry name" value="FliN-like_C"/>
</dbReference>
<dbReference type="PANTHER" id="PTHR43484:SF1">
    <property type="entry name" value="FLAGELLAR MOTOR SWITCH PROTEIN FLIN"/>
    <property type="match status" value="1"/>
</dbReference>
<evidence type="ECO:0000256" key="6">
    <source>
        <dbReference type="ARBA" id="ARBA00023136"/>
    </source>
</evidence>
<accession>A0ABT3WQQ0</accession>